<dbReference type="InterPro" id="IPR023296">
    <property type="entry name" value="Glyco_hydro_beta-prop_sf"/>
</dbReference>
<comment type="caution">
    <text evidence="13">The sequence shown here is derived from an EMBL/GenBank/DDBJ whole genome shotgun (WGS) entry which is preliminary data.</text>
</comment>
<evidence type="ECO:0000256" key="9">
    <source>
        <dbReference type="RuleBase" id="RU365015"/>
    </source>
</evidence>
<evidence type="ECO:0000256" key="10">
    <source>
        <dbReference type="SAM" id="MobiDB-lite"/>
    </source>
</evidence>
<dbReference type="InterPro" id="IPR013148">
    <property type="entry name" value="Glyco_hydro_32_N"/>
</dbReference>
<organism evidence="13 14">
    <name type="scientific">Saccharibacillus alkalitolerans</name>
    <dbReference type="NCBI Taxonomy" id="2705290"/>
    <lineage>
        <taxon>Bacteria</taxon>
        <taxon>Bacillati</taxon>
        <taxon>Bacillota</taxon>
        <taxon>Bacilli</taxon>
        <taxon>Bacillales</taxon>
        <taxon>Paenibacillaceae</taxon>
        <taxon>Saccharibacillus</taxon>
    </lineage>
</organism>
<feature type="compositionally biased region" description="Gly residues" evidence="10">
    <location>
        <begin position="367"/>
        <end position="382"/>
    </location>
</feature>
<gene>
    <name evidence="13" type="ORF">GYN08_01380</name>
</gene>
<dbReference type="GO" id="GO:0004564">
    <property type="term" value="F:beta-fructofuranosidase activity"/>
    <property type="evidence" value="ECO:0007669"/>
    <property type="project" value="UniProtKB-EC"/>
</dbReference>
<evidence type="ECO:0000256" key="8">
    <source>
        <dbReference type="RuleBase" id="RU362110"/>
    </source>
</evidence>
<dbReference type="EC" id="3.2.1.26" evidence="3 8"/>
<evidence type="ECO:0000313" key="13">
    <source>
        <dbReference type="EMBL" id="NGZ73948.1"/>
    </source>
</evidence>
<keyword evidence="14" id="KW-1185">Reference proteome</keyword>
<dbReference type="RefSeq" id="WP_166271784.1">
    <property type="nucleotide sequence ID" value="NZ_JAAFGS010000001.1"/>
</dbReference>
<dbReference type="Proteomes" id="UP000800303">
    <property type="component" value="Unassembled WGS sequence"/>
</dbReference>
<name>A0ABX0F0J7_9BACL</name>
<dbReference type="InterPro" id="IPR013189">
    <property type="entry name" value="Glyco_hydro_32_C"/>
</dbReference>
<protein>
    <recommendedName>
        <fullName evidence="4 8">Sucrose-6-phosphate hydrolase</fullName>
        <ecNumber evidence="3 8">3.2.1.26</ecNumber>
    </recommendedName>
    <alternativeName>
        <fullName evidence="7 9">Invertase</fullName>
    </alternativeName>
</protein>
<comment type="function">
    <text evidence="9">Enables the bacterium to metabolize sucrose as a sole carbon source.</text>
</comment>
<dbReference type="InterPro" id="IPR001362">
    <property type="entry name" value="Glyco_hydro_32"/>
</dbReference>
<feature type="domain" description="Glycosyl hydrolase family 32 C-terminal" evidence="12">
    <location>
        <begin position="413"/>
        <end position="540"/>
    </location>
</feature>
<comment type="pathway">
    <text evidence="1 9">Glycan biosynthesis; sucrose metabolism.</text>
</comment>
<dbReference type="CDD" id="cd18623">
    <property type="entry name" value="GH32_ScrB-like"/>
    <property type="match status" value="1"/>
</dbReference>
<dbReference type="Pfam" id="PF08244">
    <property type="entry name" value="Glyco_hydro_32C"/>
    <property type="match status" value="1"/>
</dbReference>
<dbReference type="EMBL" id="JAAFGS010000001">
    <property type="protein sequence ID" value="NGZ73948.1"/>
    <property type="molecule type" value="Genomic_DNA"/>
</dbReference>
<dbReference type="NCBIfam" id="TIGR01322">
    <property type="entry name" value="scrB_fam"/>
    <property type="match status" value="1"/>
</dbReference>
<keyword evidence="9" id="KW-0963">Cytoplasm</keyword>
<keyword evidence="5 8" id="KW-0378">Hydrolase</keyword>
<evidence type="ECO:0000259" key="12">
    <source>
        <dbReference type="Pfam" id="PF08244"/>
    </source>
</evidence>
<dbReference type="Gene3D" id="2.115.10.20">
    <property type="entry name" value="Glycosyl hydrolase domain, family 43"/>
    <property type="match status" value="1"/>
</dbReference>
<evidence type="ECO:0000256" key="2">
    <source>
        <dbReference type="ARBA" id="ARBA00009902"/>
    </source>
</evidence>
<comment type="catalytic activity">
    <reaction evidence="8">
        <text>Hydrolysis of terminal non-reducing beta-D-fructofuranoside residues in beta-D-fructofuranosides.</text>
        <dbReference type="EC" id="3.2.1.26"/>
    </reaction>
</comment>
<feature type="domain" description="Glycosyl hydrolase family 32 N-terminal" evidence="11">
    <location>
        <begin position="36"/>
        <end position="345"/>
    </location>
</feature>
<comment type="subcellular location">
    <subcellularLocation>
        <location evidence="9">Cytoplasm</location>
    </subcellularLocation>
</comment>
<evidence type="ECO:0000256" key="1">
    <source>
        <dbReference type="ARBA" id="ARBA00004914"/>
    </source>
</evidence>
<dbReference type="Pfam" id="PF00251">
    <property type="entry name" value="Glyco_hydro_32N"/>
    <property type="match status" value="1"/>
</dbReference>
<evidence type="ECO:0000259" key="11">
    <source>
        <dbReference type="Pfam" id="PF00251"/>
    </source>
</evidence>
<dbReference type="InterPro" id="IPR006232">
    <property type="entry name" value="Suc6P_hydrolase"/>
</dbReference>
<dbReference type="SUPFAM" id="SSF75005">
    <property type="entry name" value="Arabinanase/levansucrase/invertase"/>
    <property type="match status" value="1"/>
</dbReference>
<accession>A0ABX0F0J7</accession>
<comment type="similarity">
    <text evidence="2 8">Belongs to the glycosyl hydrolase 32 family.</text>
</comment>
<dbReference type="PANTHER" id="PTHR43101">
    <property type="entry name" value="BETA-FRUCTOSIDASE"/>
    <property type="match status" value="1"/>
</dbReference>
<evidence type="ECO:0000256" key="5">
    <source>
        <dbReference type="ARBA" id="ARBA00022801"/>
    </source>
</evidence>
<dbReference type="SUPFAM" id="SSF49899">
    <property type="entry name" value="Concanavalin A-like lectins/glucanases"/>
    <property type="match status" value="1"/>
</dbReference>
<sequence length="544" mass="59731">MTSPQDRHRAALEQAEASLAEARERAARNPWRLRYHPAAPAYWINDPNGFCFFRGEYHLFYQHHPFSSEWGPMYWGHLKSRDLAHWEHLPVALAPSEDYDADGCFSGSAIEKDGRLWLMYTGNRWTGPDRDADLLQVQALAVSDDGVSFEKFGRNPVIAEAPQGDIHAFHFRDPKVWEHDGSYYCVLGSRTQDHRGQALLYRSADLIDWTFVGVMAGGREDADILGYMWECPDLFALGGQEILAFSPQGVAPRGDLYRNLHQAGYLLGRLDYGTGIFEHGGFVPLDYGFDFYAPQTMEDDRGRRVLIAWMAMWESEMPERAGDWAGAMTLPRVLTLENGRLLSRPAPELAQLRGEEVRHADVTVGGAEVGGMGTAEDQGGGAQEHTAPASGAAAAEAASGGTFRAGSAARRGKALPGVSGECLELEVEFDAGTASAFGLALRVGEARGEETVLAYDRTEERLLLDRERSGAGPGGVRRAPLPLREGRLRLRVFLDRSSVEVFAGDGELAMTARVYPDAGSTGIRFFADGGVAEIVSLSCWTLDR</sequence>
<reference evidence="13 14" key="1">
    <citation type="submission" date="2020-01" db="EMBL/GenBank/DDBJ databases">
        <title>Polyphasic characterisation and genomic insights into a novel alkali tolerant bacterium VR-M41.</title>
        <authorList>
            <person name="Vemuluri V.R."/>
        </authorList>
    </citation>
    <scope>NUCLEOTIDE SEQUENCE [LARGE SCALE GENOMIC DNA]</scope>
    <source>
        <strain evidence="13 14">VR-M41</strain>
    </source>
</reference>
<feature type="region of interest" description="Disordered" evidence="10">
    <location>
        <begin position="367"/>
        <end position="395"/>
    </location>
</feature>
<dbReference type="Gene3D" id="2.60.120.560">
    <property type="entry name" value="Exo-inulinase, domain 1"/>
    <property type="match status" value="1"/>
</dbReference>
<dbReference type="PANTHER" id="PTHR43101:SF1">
    <property type="entry name" value="BETA-FRUCTOSIDASE"/>
    <property type="match status" value="1"/>
</dbReference>
<evidence type="ECO:0000256" key="6">
    <source>
        <dbReference type="ARBA" id="ARBA00023295"/>
    </source>
</evidence>
<evidence type="ECO:0000256" key="4">
    <source>
        <dbReference type="ARBA" id="ARBA00019623"/>
    </source>
</evidence>
<dbReference type="InterPro" id="IPR013320">
    <property type="entry name" value="ConA-like_dom_sf"/>
</dbReference>
<dbReference type="SMART" id="SM00640">
    <property type="entry name" value="Glyco_32"/>
    <property type="match status" value="1"/>
</dbReference>
<keyword evidence="6 8" id="KW-0326">Glycosidase</keyword>
<evidence type="ECO:0000313" key="14">
    <source>
        <dbReference type="Proteomes" id="UP000800303"/>
    </source>
</evidence>
<evidence type="ECO:0000256" key="7">
    <source>
        <dbReference type="ARBA" id="ARBA00033367"/>
    </source>
</evidence>
<proteinExistence type="inferred from homology"/>
<keyword evidence="9" id="KW-0119">Carbohydrate metabolism</keyword>
<dbReference type="InterPro" id="IPR051214">
    <property type="entry name" value="GH32_Enzymes"/>
</dbReference>
<evidence type="ECO:0000256" key="3">
    <source>
        <dbReference type="ARBA" id="ARBA00012758"/>
    </source>
</evidence>